<keyword evidence="7" id="KW-0472">Membrane</keyword>
<dbReference type="Gene3D" id="1.10.10.10">
    <property type="entry name" value="Winged helix-like DNA-binding domain superfamily/Winged helix DNA-binding domain"/>
    <property type="match status" value="1"/>
</dbReference>
<accession>A0AAW8E3U4</accession>
<dbReference type="PROSITE" id="PS00374">
    <property type="entry name" value="MGMT"/>
    <property type="match status" value="1"/>
</dbReference>
<dbReference type="InterPro" id="IPR036217">
    <property type="entry name" value="MethylDNA_cys_MeTrfase_DNAb"/>
</dbReference>
<evidence type="ECO:0000256" key="7">
    <source>
        <dbReference type="SAM" id="Phobius"/>
    </source>
</evidence>
<dbReference type="SUPFAM" id="SSF46767">
    <property type="entry name" value="Methylated DNA-protein cysteine methyltransferase, C-terminal domain"/>
    <property type="match status" value="1"/>
</dbReference>
<keyword evidence="4" id="KW-0227">DNA damage</keyword>
<keyword evidence="2 9" id="KW-0489">Methyltransferase</keyword>
<evidence type="ECO:0000256" key="2">
    <source>
        <dbReference type="ARBA" id="ARBA00022603"/>
    </source>
</evidence>
<dbReference type="EMBL" id="JAUSRR010000011">
    <property type="protein sequence ID" value="MDP9926468.1"/>
    <property type="molecule type" value="Genomic_DNA"/>
</dbReference>
<comment type="caution">
    <text evidence="9">The sequence shown here is derived from an EMBL/GenBank/DDBJ whole genome shotgun (WGS) entry which is preliminary data.</text>
</comment>
<evidence type="ECO:0000256" key="5">
    <source>
        <dbReference type="ARBA" id="ARBA00023204"/>
    </source>
</evidence>
<dbReference type="Gene3D" id="3.30.160.70">
    <property type="entry name" value="Methylated DNA-protein cysteine methyltransferase domain"/>
    <property type="match status" value="1"/>
</dbReference>
<name>A0AAW8E3U4_9BURK</name>
<dbReference type="InterPro" id="IPR036388">
    <property type="entry name" value="WH-like_DNA-bd_sf"/>
</dbReference>
<gene>
    <name evidence="9" type="ORF">J2W25_005517</name>
</gene>
<dbReference type="GO" id="GO:0032259">
    <property type="term" value="P:methylation"/>
    <property type="evidence" value="ECO:0007669"/>
    <property type="project" value="UniProtKB-KW"/>
</dbReference>
<dbReference type="GO" id="GO:0003908">
    <property type="term" value="F:methylated-DNA-[protein]-cysteine S-methyltransferase activity"/>
    <property type="evidence" value="ECO:0007669"/>
    <property type="project" value="UniProtKB-EC"/>
</dbReference>
<evidence type="ECO:0000256" key="6">
    <source>
        <dbReference type="ARBA" id="ARBA00049348"/>
    </source>
</evidence>
<dbReference type="InterPro" id="IPR014048">
    <property type="entry name" value="MethylDNA_cys_MeTrfase_DNA-bd"/>
</dbReference>
<reference evidence="9" key="1">
    <citation type="submission" date="2023-07" db="EMBL/GenBank/DDBJ databases">
        <title>Sorghum-associated microbial communities from plants grown in Nebraska, USA.</title>
        <authorList>
            <person name="Schachtman D."/>
        </authorList>
    </citation>
    <scope>NUCLEOTIDE SEQUENCE</scope>
    <source>
        <strain evidence="9">DS2795</strain>
    </source>
</reference>
<dbReference type="PANTHER" id="PTHR10815">
    <property type="entry name" value="METHYLATED-DNA--PROTEIN-CYSTEINE METHYLTRANSFERASE"/>
    <property type="match status" value="1"/>
</dbReference>
<dbReference type="CDD" id="cd06445">
    <property type="entry name" value="ATase"/>
    <property type="match status" value="1"/>
</dbReference>
<dbReference type="InterPro" id="IPR001497">
    <property type="entry name" value="MethylDNA_cys_MeTrfase_AS"/>
</dbReference>
<dbReference type="InterPro" id="IPR036631">
    <property type="entry name" value="MGMT_N_sf"/>
</dbReference>
<keyword evidence="3 9" id="KW-0808">Transferase</keyword>
<dbReference type="Pfam" id="PF01035">
    <property type="entry name" value="DNA_binding_1"/>
    <property type="match status" value="1"/>
</dbReference>
<dbReference type="PANTHER" id="PTHR10815:SF5">
    <property type="entry name" value="METHYLATED-DNA--PROTEIN-CYSTEINE METHYLTRANSFERASE"/>
    <property type="match status" value="1"/>
</dbReference>
<evidence type="ECO:0000313" key="10">
    <source>
        <dbReference type="Proteomes" id="UP001244295"/>
    </source>
</evidence>
<dbReference type="Proteomes" id="UP001244295">
    <property type="component" value="Unassembled WGS sequence"/>
</dbReference>
<proteinExistence type="predicted"/>
<dbReference type="EC" id="2.1.1.63" evidence="9"/>
<dbReference type="AlphaFoldDB" id="A0AAW8E3U4"/>
<organism evidence="9 10">
    <name type="scientific">Variovorax boronicumulans</name>
    <dbReference type="NCBI Taxonomy" id="436515"/>
    <lineage>
        <taxon>Bacteria</taxon>
        <taxon>Pseudomonadati</taxon>
        <taxon>Pseudomonadota</taxon>
        <taxon>Betaproteobacteria</taxon>
        <taxon>Burkholderiales</taxon>
        <taxon>Comamonadaceae</taxon>
        <taxon>Variovorax</taxon>
    </lineage>
</organism>
<evidence type="ECO:0000256" key="1">
    <source>
        <dbReference type="ARBA" id="ARBA00001286"/>
    </source>
</evidence>
<dbReference type="GO" id="GO:0006281">
    <property type="term" value="P:DNA repair"/>
    <property type="evidence" value="ECO:0007669"/>
    <property type="project" value="UniProtKB-KW"/>
</dbReference>
<feature type="domain" description="Methylated-DNA-[protein]-cysteine S-methyltransferase DNA binding" evidence="8">
    <location>
        <begin position="154"/>
        <end position="235"/>
    </location>
</feature>
<keyword evidence="7" id="KW-0812">Transmembrane</keyword>
<keyword evidence="5" id="KW-0234">DNA repair</keyword>
<protein>
    <submittedName>
        <fullName evidence="9">Methylated-DNA-[protein]-cysteine S-methyltransferase</fullName>
        <ecNumber evidence="9">2.1.1.63</ecNumber>
    </submittedName>
</protein>
<feature type="transmembrane region" description="Helical" evidence="7">
    <location>
        <begin position="26"/>
        <end position="49"/>
    </location>
</feature>
<evidence type="ECO:0000256" key="3">
    <source>
        <dbReference type="ARBA" id="ARBA00022679"/>
    </source>
</evidence>
<evidence type="ECO:0000259" key="8">
    <source>
        <dbReference type="Pfam" id="PF01035"/>
    </source>
</evidence>
<dbReference type="SUPFAM" id="SSF53155">
    <property type="entry name" value="Methylated DNA-protein cysteine methyltransferase domain"/>
    <property type="match status" value="1"/>
</dbReference>
<comment type="catalytic activity">
    <reaction evidence="1">
        <text>a 4-O-methyl-thymidine in DNA + L-cysteinyl-[protein] = a thymidine in DNA + S-methyl-L-cysteinyl-[protein]</text>
        <dbReference type="Rhea" id="RHEA:53428"/>
        <dbReference type="Rhea" id="RHEA-COMP:10131"/>
        <dbReference type="Rhea" id="RHEA-COMP:10132"/>
        <dbReference type="Rhea" id="RHEA-COMP:13555"/>
        <dbReference type="Rhea" id="RHEA-COMP:13556"/>
        <dbReference type="ChEBI" id="CHEBI:29950"/>
        <dbReference type="ChEBI" id="CHEBI:82612"/>
        <dbReference type="ChEBI" id="CHEBI:137386"/>
        <dbReference type="ChEBI" id="CHEBI:137387"/>
        <dbReference type="EC" id="2.1.1.63"/>
    </reaction>
</comment>
<dbReference type="NCBIfam" id="TIGR00589">
    <property type="entry name" value="ogt"/>
    <property type="match status" value="1"/>
</dbReference>
<sequence length="245" mass="26165">MSDNGLPTFGAFERMSGNASKRRMKVWYFGVFGWYFFSSAEVGFAPVLAPRFSTLNHNASMTAASPSDSGFALFPTAIGVCALAWGPQGLVGVQLPEERGEAATRARMHRRFPDLEEAPPTQRAQHAIAGVQALLEGATDDLCDIELDMRGVSAFHQRVYAIARRIPPGQTRTYGEVAEELGDKGLSRAVGQAMGHNPFAPVVPCHRVLAAGNKPGGFSAGGGALTKLRMLDIEGATPNGTRSLF</sequence>
<keyword evidence="7" id="KW-1133">Transmembrane helix</keyword>
<evidence type="ECO:0000313" key="9">
    <source>
        <dbReference type="EMBL" id="MDP9926468.1"/>
    </source>
</evidence>
<comment type="catalytic activity">
    <reaction evidence="6">
        <text>a 6-O-methyl-2'-deoxyguanosine in DNA + L-cysteinyl-[protein] = S-methyl-L-cysteinyl-[protein] + a 2'-deoxyguanosine in DNA</text>
        <dbReference type="Rhea" id="RHEA:24000"/>
        <dbReference type="Rhea" id="RHEA-COMP:10131"/>
        <dbReference type="Rhea" id="RHEA-COMP:10132"/>
        <dbReference type="Rhea" id="RHEA-COMP:11367"/>
        <dbReference type="Rhea" id="RHEA-COMP:11368"/>
        <dbReference type="ChEBI" id="CHEBI:29950"/>
        <dbReference type="ChEBI" id="CHEBI:82612"/>
        <dbReference type="ChEBI" id="CHEBI:85445"/>
        <dbReference type="ChEBI" id="CHEBI:85448"/>
        <dbReference type="EC" id="2.1.1.63"/>
    </reaction>
</comment>
<evidence type="ECO:0000256" key="4">
    <source>
        <dbReference type="ARBA" id="ARBA00022763"/>
    </source>
</evidence>